<dbReference type="EMBL" id="UYRU01058749">
    <property type="protein sequence ID" value="VDN14265.1"/>
    <property type="molecule type" value="Genomic_DNA"/>
</dbReference>
<dbReference type="AlphaFoldDB" id="A0A3P7LAU9"/>
<evidence type="ECO:0000313" key="1">
    <source>
        <dbReference type="EMBL" id="VDN14265.1"/>
    </source>
</evidence>
<name>A0A3P7LAU9_DIBLA</name>
<dbReference type="Proteomes" id="UP000281553">
    <property type="component" value="Unassembled WGS sequence"/>
</dbReference>
<reference evidence="1 2" key="1">
    <citation type="submission" date="2018-11" db="EMBL/GenBank/DDBJ databases">
        <authorList>
            <consortium name="Pathogen Informatics"/>
        </authorList>
    </citation>
    <scope>NUCLEOTIDE SEQUENCE [LARGE SCALE GENOMIC DNA]</scope>
</reference>
<gene>
    <name evidence="1" type="ORF">DILT_LOCUS10096</name>
</gene>
<proteinExistence type="predicted"/>
<evidence type="ECO:0000313" key="2">
    <source>
        <dbReference type="Proteomes" id="UP000281553"/>
    </source>
</evidence>
<sequence length="82" mass="9561">MRITRKDGLMCGIAVDRIHLFDFKEKVTMIVETEDVFFSSMAKGTQEVNENFASVNILRIDQHDTLYKKNENSQKFEVMTIN</sequence>
<keyword evidence="2" id="KW-1185">Reference proteome</keyword>
<organism evidence="1 2">
    <name type="scientific">Dibothriocephalus latus</name>
    <name type="common">Fish tapeworm</name>
    <name type="synonym">Diphyllobothrium latum</name>
    <dbReference type="NCBI Taxonomy" id="60516"/>
    <lineage>
        <taxon>Eukaryota</taxon>
        <taxon>Metazoa</taxon>
        <taxon>Spiralia</taxon>
        <taxon>Lophotrochozoa</taxon>
        <taxon>Platyhelminthes</taxon>
        <taxon>Cestoda</taxon>
        <taxon>Eucestoda</taxon>
        <taxon>Diphyllobothriidea</taxon>
        <taxon>Diphyllobothriidae</taxon>
        <taxon>Dibothriocephalus</taxon>
    </lineage>
</organism>
<accession>A0A3P7LAU9</accession>
<protein>
    <submittedName>
        <fullName evidence="1">Uncharacterized protein</fullName>
    </submittedName>
</protein>